<name>A0A2H9VRZ2_9SPHI</name>
<organism evidence="5 6">
    <name type="scientific">Mucilaginibacter auburnensis</name>
    <dbReference type="NCBI Taxonomy" id="1457233"/>
    <lineage>
        <taxon>Bacteria</taxon>
        <taxon>Pseudomonadati</taxon>
        <taxon>Bacteroidota</taxon>
        <taxon>Sphingobacteriia</taxon>
        <taxon>Sphingobacteriales</taxon>
        <taxon>Sphingobacteriaceae</taxon>
        <taxon>Mucilaginibacter</taxon>
    </lineage>
</organism>
<dbReference type="GO" id="GO:0045490">
    <property type="term" value="P:pectin catabolic process"/>
    <property type="evidence" value="ECO:0007669"/>
    <property type="project" value="TreeGrafter"/>
</dbReference>
<dbReference type="InterPro" id="IPR038964">
    <property type="entry name" value="ABFB"/>
</dbReference>
<feature type="disulfide bond" evidence="2">
    <location>
        <begin position="106"/>
        <end position="111"/>
    </location>
</feature>
<dbReference type="Pfam" id="PF09206">
    <property type="entry name" value="ArabFuran-catal"/>
    <property type="match status" value="1"/>
</dbReference>
<evidence type="ECO:0000313" key="6">
    <source>
        <dbReference type="Proteomes" id="UP000242687"/>
    </source>
</evidence>
<dbReference type="RefSeq" id="WP_211290019.1">
    <property type="nucleotide sequence ID" value="NZ_PGFJ01000001.1"/>
</dbReference>
<feature type="disulfide bond" evidence="2">
    <location>
        <begin position="201"/>
        <end position="202"/>
    </location>
</feature>
<evidence type="ECO:0000256" key="2">
    <source>
        <dbReference type="PIRSR" id="PIRSR638964-3"/>
    </source>
</evidence>
<dbReference type="InterPro" id="IPR015289">
    <property type="entry name" value="A-L-arabinofuranosidase_B_cat"/>
</dbReference>
<keyword evidence="3" id="KW-0732">Signal</keyword>
<dbReference type="PANTHER" id="PTHR39447">
    <property type="entry name" value="ALPHA-L-ARABINOFURANOSIDASE B"/>
    <property type="match status" value="1"/>
</dbReference>
<dbReference type="EMBL" id="PGFJ01000001">
    <property type="protein sequence ID" value="PJJ83597.1"/>
    <property type="molecule type" value="Genomic_DNA"/>
</dbReference>
<evidence type="ECO:0000259" key="4">
    <source>
        <dbReference type="PROSITE" id="PS51841"/>
    </source>
</evidence>
<dbReference type="InterPro" id="IPR036415">
    <property type="entry name" value="Lamin_tail_dom_sf"/>
</dbReference>
<dbReference type="Gene3D" id="2.60.120.200">
    <property type="match status" value="1"/>
</dbReference>
<dbReference type="PROSITE" id="PS51841">
    <property type="entry name" value="LTD"/>
    <property type="match status" value="1"/>
</dbReference>
<dbReference type="GO" id="GO:0019566">
    <property type="term" value="P:arabinose metabolic process"/>
    <property type="evidence" value="ECO:0007669"/>
    <property type="project" value="InterPro"/>
</dbReference>
<evidence type="ECO:0000256" key="1">
    <source>
        <dbReference type="PIRSR" id="PIRSR638964-1"/>
    </source>
</evidence>
<dbReference type="GO" id="GO:0031221">
    <property type="term" value="P:arabinan metabolic process"/>
    <property type="evidence" value="ECO:0007669"/>
    <property type="project" value="InterPro"/>
</dbReference>
<comment type="caution">
    <text evidence="5">The sequence shown here is derived from an EMBL/GenBank/DDBJ whole genome shotgun (WGS) entry which is preliminary data.</text>
</comment>
<dbReference type="GO" id="GO:0046556">
    <property type="term" value="F:alpha-L-arabinofuranosidase activity"/>
    <property type="evidence" value="ECO:0007669"/>
    <property type="project" value="InterPro"/>
</dbReference>
<feature type="signal peptide" evidence="3">
    <location>
        <begin position="1"/>
        <end position="25"/>
    </location>
</feature>
<sequence>MKINNRLTSLKIAVLALPASLLVMAMSGAKTAAPQRPEGACDIYANGGTPCVVAHSTTRALYKAYNGPLYQVKRESDGKTLDINVVSATATDAGGYANAAAQDAFCATSLCRITTVYDQSGKGNHLVEAPPGTFKGPEKGAYDALPIADMAPVTISGHKAYGVFIMPGMGLRNNNARDIAINDEPEGIYYVINGKHFDSGCCFDYGNSSTNSRAVGTGTMETTYYGTSTAWGSGSGTGPWIMADMEAGLFSGYNAKKNDVPSIDSWRFVSAFVDGGGGNRWDLRGGNAQQGGLTTYYDGVRPGTPGSNAYYPMNKKGGVLLGNGGDNGAGSSGTFYEGVMTKGYPTMATTDKVQANIVAAKYDVEMLSLSRVKTFVPRSSQDVTVKFTNTTGAIANGVKLSIQPLTGWTATVNGGTGSSKTFTYPIPAGATVSVTFKVTAPATAQAAFLSAKAEWKGNNNAVVKTDLTTQRVRSAFPVKINEVRFGTGNNLTNQFVELYNSSDAAVDISNWKLINTRSELGSVNLGNIPAGTKIAAKGFYVLGLATSGLVAPVKAGDMVINVQSIDGLSEGQILDVDGETRRISKLGTAAAPATTVYIPVSTSTRLIVPVGSTNLPVTSAAGFVVGEKIGIDMGGNYEVATVTAVGKAGIQTNLSVAAKAGETIIKVTDNANMTVGDVLSINTGSRVEKVKVKRIVNLYTAPARGAAPGAGGEVELEAPLQRDHMADVDVFAPGTGISFTPATRFAHKSADLVHALGSGITLNNSLAKAHAEGAPVHHTGDTMFGYQGPQPNQWFGIPFSNNAGSIALTDASGKVLVDGMVYGSQQSNSSANGTVASTEIATLEGEQTQGGCIVVLPWATARPQPARASATDFTNRSVGRYPDGNDNDSNCSDFSVQNVVALAAPVTAGSNNIKVANIANLAVGQKMVIGAGANTETITIASIGTTGAATTSTAVEAGATTLPVNSVTGFTVGQAITIGSGATTETVTIATVTAARRGFGAPAANAPGSSITLTAPLKNAQPAGVQVSGSGVTLTSALTKNYEVGAQVASAMPTPGVANVYTAKK</sequence>
<feature type="domain" description="LTD" evidence="4">
    <location>
        <begin position="465"/>
        <end position="584"/>
    </location>
</feature>
<gene>
    <name evidence="5" type="ORF">CLV57_0582</name>
</gene>
<dbReference type="Gene3D" id="2.60.40.1260">
    <property type="entry name" value="Lamin Tail domain"/>
    <property type="match status" value="1"/>
</dbReference>
<keyword evidence="6" id="KW-1185">Reference proteome</keyword>
<dbReference type="Pfam" id="PF00932">
    <property type="entry name" value="LTD"/>
    <property type="match status" value="1"/>
</dbReference>
<accession>A0A2H9VRZ2</accession>
<feature type="active site" description="Nucleophile" evidence="1">
    <location>
        <position position="246"/>
    </location>
</feature>
<feature type="disulfide bond" evidence="2">
    <location>
        <begin position="41"/>
        <end position="51"/>
    </location>
</feature>
<reference evidence="5 6" key="1">
    <citation type="submission" date="2017-11" db="EMBL/GenBank/DDBJ databases">
        <title>Genomic Encyclopedia of Archaeal and Bacterial Type Strains, Phase II (KMG-II): From Individual Species to Whole Genera.</title>
        <authorList>
            <person name="Goeker M."/>
        </authorList>
    </citation>
    <scope>NUCLEOTIDE SEQUENCE [LARGE SCALE GENOMIC DNA]</scope>
    <source>
        <strain evidence="5 6">DSM 28175</strain>
    </source>
</reference>
<dbReference type="AlphaFoldDB" id="A0A2H9VRZ2"/>
<keyword evidence="2" id="KW-1015">Disulfide bond</keyword>
<protein>
    <submittedName>
        <fullName evidence="5">Alpha-galactosidase-like protein</fullName>
    </submittedName>
</protein>
<proteinExistence type="predicted"/>
<feature type="active site" description="Proton donor" evidence="1">
    <location>
        <position position="326"/>
    </location>
</feature>
<evidence type="ECO:0000256" key="3">
    <source>
        <dbReference type="SAM" id="SignalP"/>
    </source>
</evidence>
<dbReference type="Proteomes" id="UP000242687">
    <property type="component" value="Unassembled WGS sequence"/>
</dbReference>
<evidence type="ECO:0000313" key="5">
    <source>
        <dbReference type="EMBL" id="PJJ83597.1"/>
    </source>
</evidence>
<dbReference type="PANTHER" id="PTHR39447:SF2">
    <property type="entry name" value="ALPHA-L-ARABINOFURANOSIDASE B"/>
    <property type="match status" value="1"/>
</dbReference>
<dbReference type="SUPFAM" id="SSF74853">
    <property type="entry name" value="Lamin A/C globular tail domain"/>
    <property type="match status" value="1"/>
</dbReference>
<dbReference type="InterPro" id="IPR013320">
    <property type="entry name" value="ConA-like_dom_sf"/>
</dbReference>
<dbReference type="InterPro" id="IPR001322">
    <property type="entry name" value="Lamin_tail_dom"/>
</dbReference>
<dbReference type="SUPFAM" id="SSF49899">
    <property type="entry name" value="Concanavalin A-like lectins/glucanases"/>
    <property type="match status" value="1"/>
</dbReference>
<feature type="chain" id="PRO_5014190138" evidence="3">
    <location>
        <begin position="26"/>
        <end position="1065"/>
    </location>
</feature>